<accession>A0A0L0G2L3</accession>
<feature type="domain" description="PH" evidence="1">
    <location>
        <begin position="12"/>
        <end position="123"/>
    </location>
</feature>
<proteinExistence type="predicted"/>
<dbReference type="Proteomes" id="UP000054560">
    <property type="component" value="Unassembled WGS sequence"/>
</dbReference>
<reference evidence="2 3" key="1">
    <citation type="submission" date="2011-02" db="EMBL/GenBank/DDBJ databases">
        <title>The Genome Sequence of Sphaeroforma arctica JP610.</title>
        <authorList>
            <consortium name="The Broad Institute Genome Sequencing Platform"/>
            <person name="Russ C."/>
            <person name="Cuomo C."/>
            <person name="Young S.K."/>
            <person name="Zeng Q."/>
            <person name="Gargeya S."/>
            <person name="Alvarado L."/>
            <person name="Berlin A."/>
            <person name="Chapman S.B."/>
            <person name="Chen Z."/>
            <person name="Freedman E."/>
            <person name="Gellesch M."/>
            <person name="Goldberg J."/>
            <person name="Griggs A."/>
            <person name="Gujja S."/>
            <person name="Heilman E."/>
            <person name="Heiman D."/>
            <person name="Howarth C."/>
            <person name="Mehta T."/>
            <person name="Neiman D."/>
            <person name="Pearson M."/>
            <person name="Roberts A."/>
            <person name="Saif S."/>
            <person name="Shea T."/>
            <person name="Shenoy N."/>
            <person name="Sisk P."/>
            <person name="Stolte C."/>
            <person name="Sykes S."/>
            <person name="White J."/>
            <person name="Yandava C."/>
            <person name="Burger G."/>
            <person name="Gray M.W."/>
            <person name="Holland P.W.H."/>
            <person name="King N."/>
            <person name="Lang F.B.F."/>
            <person name="Roger A.J."/>
            <person name="Ruiz-Trillo I."/>
            <person name="Haas B."/>
            <person name="Nusbaum C."/>
            <person name="Birren B."/>
        </authorList>
    </citation>
    <scope>NUCLEOTIDE SEQUENCE [LARGE SCALE GENOMIC DNA]</scope>
    <source>
        <strain evidence="2 3">JP610</strain>
    </source>
</reference>
<dbReference type="OrthoDB" id="2157866at2759"/>
<keyword evidence="3" id="KW-1185">Reference proteome</keyword>
<evidence type="ECO:0000313" key="3">
    <source>
        <dbReference type="Proteomes" id="UP000054560"/>
    </source>
</evidence>
<dbReference type="Pfam" id="PF00169">
    <property type="entry name" value="PH"/>
    <property type="match status" value="1"/>
</dbReference>
<dbReference type="EMBL" id="KQ241838">
    <property type="protein sequence ID" value="KNC83377.1"/>
    <property type="molecule type" value="Genomic_DNA"/>
</dbReference>
<dbReference type="InterPro" id="IPR001849">
    <property type="entry name" value="PH_domain"/>
</dbReference>
<dbReference type="RefSeq" id="XP_014157279.1">
    <property type="nucleotide sequence ID" value="XM_014301804.1"/>
</dbReference>
<dbReference type="SUPFAM" id="SSF50729">
    <property type="entry name" value="PH domain-like"/>
    <property type="match status" value="1"/>
</dbReference>
<gene>
    <name evidence="2" type="ORF">SARC_04364</name>
</gene>
<dbReference type="SMART" id="SM00233">
    <property type="entry name" value="PH"/>
    <property type="match status" value="1"/>
</dbReference>
<dbReference type="PROSITE" id="PS50003">
    <property type="entry name" value="PH_DOMAIN"/>
    <property type="match status" value="1"/>
</dbReference>
<dbReference type="InterPro" id="IPR011993">
    <property type="entry name" value="PH-like_dom_sf"/>
</dbReference>
<dbReference type="AlphaFoldDB" id="A0A0L0G2L3"/>
<organism evidence="2 3">
    <name type="scientific">Sphaeroforma arctica JP610</name>
    <dbReference type="NCBI Taxonomy" id="667725"/>
    <lineage>
        <taxon>Eukaryota</taxon>
        <taxon>Ichthyosporea</taxon>
        <taxon>Ichthyophonida</taxon>
        <taxon>Sphaeroforma</taxon>
    </lineage>
</organism>
<evidence type="ECO:0000259" key="1">
    <source>
        <dbReference type="PROSITE" id="PS50003"/>
    </source>
</evidence>
<evidence type="ECO:0000313" key="2">
    <source>
        <dbReference type="EMBL" id="KNC83377.1"/>
    </source>
</evidence>
<sequence>MTAEKETRRSHQVLMKGDLVKLGSGIFSGWQKRFFVLFADGRLCYFKKLSDFEAGEEANAEINLKYYNAVSDITVLESNRKNVFKLTPKPMDFNYSDIREFHFAAETVTDMDMWIGSMYLMIEKYQDLKLKINKTGQVTAESFDSVEIVGA</sequence>
<name>A0A0L0G2L3_9EUKA</name>
<protein>
    <recommendedName>
        <fullName evidence="1">PH domain-containing protein</fullName>
    </recommendedName>
</protein>
<dbReference type="GeneID" id="25904868"/>
<dbReference type="Gene3D" id="2.30.29.30">
    <property type="entry name" value="Pleckstrin-homology domain (PH domain)/Phosphotyrosine-binding domain (PTB)"/>
    <property type="match status" value="1"/>
</dbReference>